<dbReference type="InterPro" id="IPR001444">
    <property type="entry name" value="Flag_bb_rod_N"/>
</dbReference>
<dbReference type="PANTHER" id="PTHR30435:SF1">
    <property type="entry name" value="FLAGELLAR HOOK PROTEIN FLGE"/>
    <property type="match status" value="1"/>
</dbReference>
<dbReference type="Pfam" id="PF07559">
    <property type="entry name" value="FlgE_D2"/>
    <property type="match status" value="1"/>
</dbReference>
<dbReference type="PANTHER" id="PTHR30435">
    <property type="entry name" value="FLAGELLAR PROTEIN"/>
    <property type="match status" value="1"/>
</dbReference>
<dbReference type="InterPro" id="IPR010930">
    <property type="entry name" value="Flg_bb/hook_C_dom"/>
</dbReference>
<dbReference type="InterPro" id="IPR037925">
    <property type="entry name" value="FlgE/F/G-like"/>
</dbReference>
<evidence type="ECO:0000256" key="5">
    <source>
        <dbReference type="RuleBase" id="RU362116"/>
    </source>
</evidence>
<dbReference type="InterPro" id="IPR011491">
    <property type="entry name" value="FlgE_D2"/>
</dbReference>
<dbReference type="PROSITE" id="PS00588">
    <property type="entry name" value="FLAGELLA_BB_ROD"/>
    <property type="match status" value="1"/>
</dbReference>
<organism evidence="10">
    <name type="scientific">uncultured Desulfovibrio sp</name>
    <dbReference type="NCBI Taxonomy" id="167968"/>
    <lineage>
        <taxon>Bacteria</taxon>
        <taxon>Pseudomonadati</taxon>
        <taxon>Thermodesulfobacteriota</taxon>
        <taxon>Desulfovibrionia</taxon>
        <taxon>Desulfovibrionales</taxon>
        <taxon>Desulfovibrionaceae</taxon>
        <taxon>Desulfovibrio</taxon>
        <taxon>environmental samples</taxon>
    </lineage>
</organism>
<dbReference type="NCBIfam" id="TIGR03506">
    <property type="entry name" value="FlgEFG_subfam"/>
    <property type="match status" value="1"/>
</dbReference>
<comment type="similarity">
    <text evidence="2 5">Belongs to the flagella basal body rod proteins family.</text>
</comment>
<evidence type="ECO:0000259" key="6">
    <source>
        <dbReference type="Pfam" id="PF00460"/>
    </source>
</evidence>
<evidence type="ECO:0000256" key="1">
    <source>
        <dbReference type="ARBA" id="ARBA00004117"/>
    </source>
</evidence>
<dbReference type="RefSeq" id="WP_192112644.1">
    <property type="nucleotide sequence ID" value="NZ_CABUEN010000003.1"/>
</dbReference>
<dbReference type="InterPro" id="IPR020013">
    <property type="entry name" value="Flagellar_FlgE/F/G"/>
</dbReference>
<sequence length="496" mass="52374">MNSSLFIGATGMKTLSSGMNVISNNIANVSTIGYKQQTALFSDVFYAQQGAIGDWWDAQTNSKVALGQVGQGVQLDAVLTRYNQGALESSNTVTDMAINGKGFFQVTDKTGQEYYTRAGDFRPDNQGVWRTPAGMALMGYKYAEDGTKGGLAQVTVDRFAKMPAKATTAVDMRFNVGQSKDTTSDPANPYFSLIGQYNAANDPPLASSSYGYGQSITMYGADGTAHSATIYFDGAPSTGSGSTVEYLIASDADANGGKAQPLMAGTLSFNAKGEVTGMSAYTPSTAGSTNLADWNAATLSKDGIPQMTVNGAPVTVNLGITAKSGWQNSPGNAASVGTDPTALASMGNAYTRAADATTNYTSSSPVTRTRTQNGYAEGTLNNISINADGTVVGKFSNSESMDLWQIPVCRFTSEDGLRREGNNLFSATEDSGNMEMGVAGTENYGKINAYNIEHSNVDMSQEMVNMIVNQRGFQSNSKVVTTADQMLQKAMELKRS</sequence>
<accession>A0A212JYF5</accession>
<dbReference type="Pfam" id="PF06429">
    <property type="entry name" value="Flg_bbr_C"/>
    <property type="match status" value="1"/>
</dbReference>
<feature type="domain" description="Flagellar hook protein FlgE/F/G-like D1" evidence="9">
    <location>
        <begin position="97"/>
        <end position="157"/>
    </location>
</feature>
<keyword evidence="4 5" id="KW-0975">Bacterial flagellum</keyword>
<dbReference type="InterPro" id="IPR019776">
    <property type="entry name" value="Flagellar_basal_body_rod_CS"/>
</dbReference>
<feature type="domain" description="Flagellar basal body rod protein N-terminal" evidence="6">
    <location>
        <begin position="7"/>
        <end position="35"/>
    </location>
</feature>
<dbReference type="GO" id="GO:0009424">
    <property type="term" value="C:bacterial-type flagellum hook"/>
    <property type="evidence" value="ECO:0007669"/>
    <property type="project" value="TreeGrafter"/>
</dbReference>
<dbReference type="Gene3D" id="2.60.98.20">
    <property type="entry name" value="Flagellar hook protein FlgE"/>
    <property type="match status" value="1"/>
</dbReference>
<gene>
    <name evidence="10" type="ORF">KM92DES2_11929</name>
</gene>
<proteinExistence type="inferred from homology"/>
<feature type="domain" description="Flagellar basal-body/hook protein C-terminal" evidence="7">
    <location>
        <begin position="452"/>
        <end position="493"/>
    </location>
</feature>
<name>A0A212JYF5_9BACT</name>
<dbReference type="GO" id="GO:0071978">
    <property type="term" value="P:bacterial-type flagellum-dependent swarming motility"/>
    <property type="evidence" value="ECO:0007669"/>
    <property type="project" value="TreeGrafter"/>
</dbReference>
<evidence type="ECO:0000256" key="2">
    <source>
        <dbReference type="ARBA" id="ARBA00009677"/>
    </source>
</evidence>
<evidence type="ECO:0000313" key="10">
    <source>
        <dbReference type="EMBL" id="SBW04466.1"/>
    </source>
</evidence>
<reference evidence="10" key="1">
    <citation type="submission" date="2016-04" db="EMBL/GenBank/DDBJ databases">
        <authorList>
            <person name="Evans L.H."/>
            <person name="Alamgir A."/>
            <person name="Owens N."/>
            <person name="Weber N.D."/>
            <person name="Virtaneva K."/>
            <person name="Barbian K."/>
            <person name="Babar A."/>
            <person name="Rosenke K."/>
        </authorList>
    </citation>
    <scope>NUCLEOTIDE SEQUENCE</scope>
    <source>
        <strain evidence="10">92-2</strain>
    </source>
</reference>
<dbReference type="GO" id="GO:0005829">
    <property type="term" value="C:cytosol"/>
    <property type="evidence" value="ECO:0007669"/>
    <property type="project" value="TreeGrafter"/>
</dbReference>
<dbReference type="EMBL" id="FLUP01000001">
    <property type="protein sequence ID" value="SBW04466.1"/>
    <property type="molecule type" value="Genomic_DNA"/>
</dbReference>
<dbReference type="Pfam" id="PF22692">
    <property type="entry name" value="LlgE_F_G_D1"/>
    <property type="match status" value="1"/>
</dbReference>
<feature type="domain" description="Flagellar hook protein FlgE D2" evidence="8">
    <location>
        <begin position="199"/>
        <end position="375"/>
    </location>
</feature>
<dbReference type="GO" id="GO:0009425">
    <property type="term" value="C:bacterial-type flagellum basal body"/>
    <property type="evidence" value="ECO:0007669"/>
    <property type="project" value="UniProtKB-SubCell"/>
</dbReference>
<evidence type="ECO:0000256" key="4">
    <source>
        <dbReference type="ARBA" id="ARBA00023143"/>
    </source>
</evidence>
<evidence type="ECO:0000259" key="8">
    <source>
        <dbReference type="Pfam" id="PF07559"/>
    </source>
</evidence>
<dbReference type="InterPro" id="IPR053967">
    <property type="entry name" value="LlgE_F_G-like_D1"/>
</dbReference>
<evidence type="ECO:0000259" key="9">
    <source>
        <dbReference type="Pfam" id="PF22692"/>
    </source>
</evidence>
<dbReference type="AlphaFoldDB" id="A0A212JYF5"/>
<dbReference type="Pfam" id="PF00460">
    <property type="entry name" value="Flg_bb_rod"/>
    <property type="match status" value="1"/>
</dbReference>
<dbReference type="SUPFAM" id="SSF117143">
    <property type="entry name" value="Flagellar hook protein flgE"/>
    <property type="match status" value="1"/>
</dbReference>
<protein>
    <recommendedName>
        <fullName evidence="3 5">Flagellar hook protein FlgE</fullName>
    </recommendedName>
</protein>
<evidence type="ECO:0000256" key="3">
    <source>
        <dbReference type="ARBA" id="ARBA00019015"/>
    </source>
</evidence>
<comment type="function">
    <text evidence="5">A flexible structure which links the flagellar filament to the drive apparatus in the basal body.</text>
</comment>
<dbReference type="InterPro" id="IPR037058">
    <property type="entry name" value="Falgellar_hook_FlgE_sf"/>
</dbReference>
<comment type="subcellular location">
    <subcellularLocation>
        <location evidence="1 5">Bacterial flagellum basal body</location>
    </subcellularLocation>
</comment>
<evidence type="ECO:0000259" key="7">
    <source>
        <dbReference type="Pfam" id="PF06429"/>
    </source>
</evidence>